<dbReference type="RefSeq" id="WP_054292262.1">
    <property type="nucleotide sequence ID" value="NZ_CP012752.1"/>
</dbReference>
<evidence type="ECO:0000313" key="1">
    <source>
        <dbReference type="EMBL" id="ALG10359.1"/>
    </source>
</evidence>
<dbReference type="OrthoDB" id="3696103at2"/>
<evidence type="ECO:0008006" key="3">
    <source>
        <dbReference type="Google" id="ProtNLM"/>
    </source>
</evidence>
<protein>
    <recommendedName>
        <fullName evidence="3">PE domain-containing protein</fullName>
    </recommendedName>
</protein>
<dbReference type="Proteomes" id="UP000063699">
    <property type="component" value="Chromosome"/>
</dbReference>
<accession>A0A0N7F439</accession>
<proteinExistence type="predicted"/>
<reference evidence="1 2" key="1">
    <citation type="submission" date="2015-07" db="EMBL/GenBank/DDBJ databases">
        <title>Genome sequencing of Kibdelosporangium phytohabitans.</title>
        <authorList>
            <person name="Qin S."/>
            <person name="Xing K."/>
        </authorList>
    </citation>
    <scope>NUCLEOTIDE SEQUENCE [LARGE SCALE GENOMIC DNA]</scope>
    <source>
        <strain evidence="1 2">KLBMP1111</strain>
    </source>
</reference>
<gene>
    <name evidence="1" type="ORF">AOZ06_28790</name>
</gene>
<dbReference type="STRING" id="860235.AOZ06_28790"/>
<name>A0A0N7F439_9PSEU</name>
<evidence type="ECO:0000313" key="2">
    <source>
        <dbReference type="Proteomes" id="UP000063699"/>
    </source>
</evidence>
<dbReference type="KEGG" id="kphy:AOZ06_28790"/>
<sequence length="107" mass="11737">MTTKLNVEAVKEAAAHLSRIMDDMSAFTALQAAWPKIGNFDQAQHLEGVVDDRRRGVVGHVGQLKVSLDEMQQILTRIATGFETLDQNNAREIEAAVPNVPGRRTAV</sequence>
<keyword evidence="2" id="KW-1185">Reference proteome</keyword>
<organism evidence="1 2">
    <name type="scientific">Kibdelosporangium phytohabitans</name>
    <dbReference type="NCBI Taxonomy" id="860235"/>
    <lineage>
        <taxon>Bacteria</taxon>
        <taxon>Bacillati</taxon>
        <taxon>Actinomycetota</taxon>
        <taxon>Actinomycetes</taxon>
        <taxon>Pseudonocardiales</taxon>
        <taxon>Pseudonocardiaceae</taxon>
        <taxon>Kibdelosporangium</taxon>
    </lineage>
</organism>
<dbReference type="AlphaFoldDB" id="A0A0N7F439"/>
<dbReference type="EMBL" id="CP012752">
    <property type="protein sequence ID" value="ALG10359.1"/>
    <property type="molecule type" value="Genomic_DNA"/>
</dbReference>